<reference evidence="2" key="1">
    <citation type="submission" date="2022-04" db="EMBL/GenBank/DDBJ databases">
        <title>Mucilaginibacter sp. RS28 isolated from freshwater.</title>
        <authorList>
            <person name="Ko S.-R."/>
        </authorList>
    </citation>
    <scope>NUCLEOTIDE SEQUENCE</scope>
    <source>
        <strain evidence="2">RS28</strain>
    </source>
</reference>
<dbReference type="AlphaFoldDB" id="A0A9X2B8D1"/>
<evidence type="ECO:0000313" key="3">
    <source>
        <dbReference type="Proteomes" id="UP001139450"/>
    </source>
</evidence>
<keyword evidence="1" id="KW-1133">Transmembrane helix</keyword>
<keyword evidence="3" id="KW-1185">Reference proteome</keyword>
<keyword evidence="1" id="KW-0812">Transmembrane</keyword>
<organism evidence="2 3">
    <name type="scientific">Mucilaginibacter straminoryzae</name>
    <dbReference type="NCBI Taxonomy" id="2932774"/>
    <lineage>
        <taxon>Bacteria</taxon>
        <taxon>Pseudomonadati</taxon>
        <taxon>Bacteroidota</taxon>
        <taxon>Sphingobacteriia</taxon>
        <taxon>Sphingobacteriales</taxon>
        <taxon>Sphingobacteriaceae</taxon>
        <taxon>Mucilaginibacter</taxon>
    </lineage>
</organism>
<sequence length="69" mass="7730">MNKLMQKVSCWAVSRGKPTRYTIVIAIIGNAILNVFIPSAFNNILKTISCNLIPLPTIEVLKWITEEIS</sequence>
<evidence type="ECO:0000313" key="2">
    <source>
        <dbReference type="EMBL" id="MCJ8208590.1"/>
    </source>
</evidence>
<comment type="caution">
    <text evidence="2">The sequence shown here is derived from an EMBL/GenBank/DDBJ whole genome shotgun (WGS) entry which is preliminary data.</text>
</comment>
<protein>
    <submittedName>
        <fullName evidence="2">Uncharacterized protein</fullName>
    </submittedName>
</protein>
<name>A0A9X2B8D1_9SPHI</name>
<gene>
    <name evidence="2" type="ORF">MUY27_02645</name>
</gene>
<feature type="transmembrane region" description="Helical" evidence="1">
    <location>
        <begin position="21"/>
        <end position="41"/>
    </location>
</feature>
<keyword evidence="1" id="KW-0472">Membrane</keyword>
<accession>A0A9X2B8D1</accession>
<proteinExistence type="predicted"/>
<dbReference type="EMBL" id="JALJEJ010000001">
    <property type="protein sequence ID" value="MCJ8208590.1"/>
    <property type="molecule type" value="Genomic_DNA"/>
</dbReference>
<dbReference type="Proteomes" id="UP001139450">
    <property type="component" value="Unassembled WGS sequence"/>
</dbReference>
<evidence type="ECO:0000256" key="1">
    <source>
        <dbReference type="SAM" id="Phobius"/>
    </source>
</evidence>